<reference evidence="3 4" key="1">
    <citation type="submission" date="2024-02" db="EMBL/GenBank/DDBJ databases">
        <title>A chromosome-level genome assembly of Drosophila madeirensis, a fruit fly species endemic to Madeira island.</title>
        <authorList>
            <person name="Tomihara K."/>
            <person name="Llopart A."/>
            <person name="Yamamoto D."/>
        </authorList>
    </citation>
    <scope>NUCLEOTIDE SEQUENCE [LARGE SCALE GENOMIC DNA]</scope>
    <source>
        <strain evidence="3 4">RF1</strain>
    </source>
</reference>
<feature type="chain" id="PRO_5043369998" description="C-type lectin domain-containing protein" evidence="1">
    <location>
        <begin position="25"/>
        <end position="214"/>
    </location>
</feature>
<dbReference type="InterPro" id="IPR016186">
    <property type="entry name" value="C-type_lectin-like/link_sf"/>
</dbReference>
<dbReference type="EMBL" id="AP029266">
    <property type="protein sequence ID" value="BFG02634.1"/>
    <property type="molecule type" value="Genomic_DNA"/>
</dbReference>
<dbReference type="SMART" id="SM00034">
    <property type="entry name" value="CLECT"/>
    <property type="match status" value="1"/>
</dbReference>
<gene>
    <name evidence="3" type="ORF">DMAD_02099</name>
</gene>
<keyword evidence="1" id="KW-0732">Signal</keyword>
<dbReference type="Proteomes" id="UP001500889">
    <property type="component" value="Chromosome A"/>
</dbReference>
<protein>
    <recommendedName>
        <fullName evidence="2">C-type lectin domain-containing protein</fullName>
    </recommendedName>
</protein>
<evidence type="ECO:0000256" key="1">
    <source>
        <dbReference type="SAM" id="SignalP"/>
    </source>
</evidence>
<dbReference type="SUPFAM" id="SSF56436">
    <property type="entry name" value="C-type lectin-like"/>
    <property type="match status" value="1"/>
</dbReference>
<dbReference type="Gene3D" id="3.10.100.10">
    <property type="entry name" value="Mannose-Binding Protein A, subunit A"/>
    <property type="match status" value="1"/>
</dbReference>
<dbReference type="InterPro" id="IPR016187">
    <property type="entry name" value="CTDL_fold"/>
</dbReference>
<dbReference type="CDD" id="cd00037">
    <property type="entry name" value="CLECT"/>
    <property type="match status" value="1"/>
</dbReference>
<dbReference type="AlphaFoldDB" id="A0AAU9G535"/>
<evidence type="ECO:0000313" key="4">
    <source>
        <dbReference type="Proteomes" id="UP001500889"/>
    </source>
</evidence>
<keyword evidence="4" id="KW-1185">Reference proteome</keyword>
<evidence type="ECO:0000313" key="3">
    <source>
        <dbReference type="EMBL" id="BFG02634.1"/>
    </source>
</evidence>
<proteinExistence type="predicted"/>
<name>A0AAU9G535_DROMD</name>
<dbReference type="Pfam" id="PF00059">
    <property type="entry name" value="Lectin_C"/>
    <property type="match status" value="1"/>
</dbReference>
<feature type="signal peptide" evidence="1">
    <location>
        <begin position="1"/>
        <end position="24"/>
    </location>
</feature>
<evidence type="ECO:0000259" key="2">
    <source>
        <dbReference type="PROSITE" id="PS50041"/>
    </source>
</evidence>
<sequence length="214" mass="24656">MTSMGKSFMFLTFVVLLVCTAVFQDYWQPRCTKPFVDVGGRCLFFSSNKAPTYEYYKVTYKSRILSVPVLMGWLHANLGCEAIDDNARLLTVRSEEEMRLIADYLKNKAHSATHTVFWCGGHRGRLSDPKDIDHETLHDFYWHNDAQPMNYSNFVKKEPPKRRFGDGYCVYMEFTGTQLVMGVDSCHNKWSFACELQTGAPQRPSPFETSKTNL</sequence>
<feature type="domain" description="C-type lectin" evidence="2">
    <location>
        <begin position="73"/>
        <end position="195"/>
    </location>
</feature>
<dbReference type="PROSITE" id="PS50041">
    <property type="entry name" value="C_TYPE_LECTIN_2"/>
    <property type="match status" value="1"/>
</dbReference>
<accession>A0AAU9G535</accession>
<dbReference type="InterPro" id="IPR001304">
    <property type="entry name" value="C-type_lectin-like"/>
</dbReference>
<organism evidence="3 4">
    <name type="scientific">Drosophila madeirensis</name>
    <name type="common">Fruit fly</name>
    <dbReference type="NCBI Taxonomy" id="30013"/>
    <lineage>
        <taxon>Eukaryota</taxon>
        <taxon>Metazoa</taxon>
        <taxon>Ecdysozoa</taxon>
        <taxon>Arthropoda</taxon>
        <taxon>Hexapoda</taxon>
        <taxon>Insecta</taxon>
        <taxon>Pterygota</taxon>
        <taxon>Neoptera</taxon>
        <taxon>Endopterygota</taxon>
        <taxon>Diptera</taxon>
        <taxon>Brachycera</taxon>
        <taxon>Muscomorpha</taxon>
        <taxon>Ephydroidea</taxon>
        <taxon>Drosophilidae</taxon>
        <taxon>Drosophila</taxon>
        <taxon>Sophophora</taxon>
    </lineage>
</organism>